<name>A0AAP5ME79_9CYAN</name>
<accession>A0AAP5ME79</accession>
<keyword evidence="2" id="KW-1185">Reference proteome</keyword>
<sequence>MTNNTTPITVKEAAAKYNQPPRKLLDALRKRFPAEEWTMDSPLPQNFEEMVEQYRQEYVQAEESGLPKGEITTTAEAVQDNALMLEAIEYGVLESLSQLRREDMAYRAKVDTLSEIQTYESVRAAVWQGYHQKQAQARGTRMQQMGEDLKNAMLTQNTALGKHQADLVVSNMETNLKQTERRMELDAIVRLVSVLPQDNPQEVTT</sequence>
<dbReference type="AlphaFoldDB" id="A0AAP5ME79"/>
<dbReference type="EMBL" id="JAALHA020000037">
    <property type="protein sequence ID" value="MDR9900663.1"/>
    <property type="molecule type" value="Genomic_DNA"/>
</dbReference>
<gene>
    <name evidence="1" type="ORF">G7B40_039940</name>
</gene>
<comment type="caution">
    <text evidence="1">The sequence shown here is derived from an EMBL/GenBank/DDBJ whole genome shotgun (WGS) entry which is preliminary data.</text>
</comment>
<reference evidence="2" key="1">
    <citation type="journal article" date="2021" name="Science">
        <title>Hunting the eagle killer: A cyanobacterial neurotoxin causes vacuolar myelinopathy.</title>
        <authorList>
            <person name="Breinlinger S."/>
            <person name="Phillips T.J."/>
            <person name="Haram B.N."/>
            <person name="Mares J."/>
            <person name="Martinez Yerena J.A."/>
            <person name="Hrouzek P."/>
            <person name="Sobotka R."/>
            <person name="Henderson W.M."/>
            <person name="Schmieder P."/>
            <person name="Williams S.M."/>
            <person name="Lauderdale J.D."/>
            <person name="Wilde H.D."/>
            <person name="Gerrin W."/>
            <person name="Kust A."/>
            <person name="Washington J.W."/>
            <person name="Wagner C."/>
            <person name="Geier B."/>
            <person name="Liebeke M."/>
            <person name="Enke H."/>
            <person name="Niedermeyer T.H.J."/>
            <person name="Wilde S.B."/>
        </authorList>
    </citation>
    <scope>NUCLEOTIDE SEQUENCE [LARGE SCALE GENOMIC DNA]</scope>
    <source>
        <strain evidence="2">Thurmond2011</strain>
    </source>
</reference>
<protein>
    <submittedName>
        <fullName evidence="1">Uncharacterized protein</fullName>
    </submittedName>
</protein>
<evidence type="ECO:0000313" key="2">
    <source>
        <dbReference type="Proteomes" id="UP000667802"/>
    </source>
</evidence>
<proteinExistence type="predicted"/>
<evidence type="ECO:0000313" key="1">
    <source>
        <dbReference type="EMBL" id="MDR9900663.1"/>
    </source>
</evidence>
<organism evidence="1 2">
    <name type="scientific">Aetokthonos hydrillicola Thurmond2011</name>
    <dbReference type="NCBI Taxonomy" id="2712845"/>
    <lineage>
        <taxon>Bacteria</taxon>
        <taxon>Bacillati</taxon>
        <taxon>Cyanobacteriota</taxon>
        <taxon>Cyanophyceae</taxon>
        <taxon>Nostocales</taxon>
        <taxon>Hapalosiphonaceae</taxon>
        <taxon>Aetokthonos</taxon>
    </lineage>
</organism>
<dbReference type="Proteomes" id="UP000667802">
    <property type="component" value="Unassembled WGS sequence"/>
</dbReference>
<dbReference type="RefSeq" id="WP_208345541.1">
    <property type="nucleotide sequence ID" value="NZ_CAWQFN010000690.1"/>
</dbReference>